<evidence type="ECO:0000313" key="3">
    <source>
        <dbReference type="Proteomes" id="UP001276659"/>
    </source>
</evidence>
<dbReference type="AlphaFoldDB" id="A0AAE0DPS0"/>
<protein>
    <submittedName>
        <fullName evidence="2">Uncharacterized protein</fullName>
    </submittedName>
</protein>
<feature type="compositionally biased region" description="Polar residues" evidence="1">
    <location>
        <begin position="23"/>
        <end position="39"/>
    </location>
</feature>
<name>A0AAE0DPS0_9LECA</name>
<feature type="region of interest" description="Disordered" evidence="1">
    <location>
        <begin position="1"/>
        <end position="64"/>
    </location>
</feature>
<dbReference type="EMBL" id="JASNWA010000003">
    <property type="protein sequence ID" value="KAK3178631.1"/>
    <property type="molecule type" value="Genomic_DNA"/>
</dbReference>
<evidence type="ECO:0000256" key="1">
    <source>
        <dbReference type="SAM" id="MobiDB-lite"/>
    </source>
</evidence>
<comment type="caution">
    <text evidence="2">The sequence shown here is derived from an EMBL/GenBank/DDBJ whole genome shotgun (WGS) entry which is preliminary data.</text>
</comment>
<accession>A0AAE0DPS0</accession>
<dbReference type="Proteomes" id="UP001276659">
    <property type="component" value="Unassembled WGS sequence"/>
</dbReference>
<gene>
    <name evidence="2" type="ORF">OEA41_000768</name>
</gene>
<organism evidence="2 3">
    <name type="scientific">Lepraria neglecta</name>
    <dbReference type="NCBI Taxonomy" id="209136"/>
    <lineage>
        <taxon>Eukaryota</taxon>
        <taxon>Fungi</taxon>
        <taxon>Dikarya</taxon>
        <taxon>Ascomycota</taxon>
        <taxon>Pezizomycotina</taxon>
        <taxon>Lecanoromycetes</taxon>
        <taxon>OSLEUM clade</taxon>
        <taxon>Lecanoromycetidae</taxon>
        <taxon>Lecanorales</taxon>
        <taxon>Lecanorineae</taxon>
        <taxon>Stereocaulaceae</taxon>
        <taxon>Lepraria</taxon>
    </lineage>
</organism>
<sequence>MAPRHQTNPEDLDTTHLLAEYPESSSAPEVMSPPQNDTMDQPKGLPPAYTPSASVSQTSEPSYPNPLTLGYVTPPPMTTQRPSPSKNNPTLLAVNCCGHHDTFTHADRRVCMGMSQMTGGPKRRDRAEGWLREVGGSPGVEEKSDRRMSLCFVCGALEPPTSTIRESKQASAVGYGI</sequence>
<evidence type="ECO:0000313" key="2">
    <source>
        <dbReference type="EMBL" id="KAK3178631.1"/>
    </source>
</evidence>
<reference evidence="2" key="1">
    <citation type="submission" date="2022-11" db="EMBL/GenBank/DDBJ databases">
        <title>Chromosomal genome sequence assembly and mating type (MAT) locus characterization of the leprose asexual lichenized fungus Lepraria neglecta (Nyl.) Erichsen.</title>
        <authorList>
            <person name="Allen J.L."/>
            <person name="Pfeffer B."/>
        </authorList>
    </citation>
    <scope>NUCLEOTIDE SEQUENCE</scope>
    <source>
        <strain evidence="2">Allen 5258</strain>
    </source>
</reference>
<feature type="compositionally biased region" description="Polar residues" evidence="1">
    <location>
        <begin position="51"/>
        <end position="62"/>
    </location>
</feature>
<keyword evidence="3" id="KW-1185">Reference proteome</keyword>
<proteinExistence type="predicted"/>